<dbReference type="EMBL" id="BSNM01000016">
    <property type="protein sequence ID" value="GLQ32812.1"/>
    <property type="molecule type" value="Genomic_DNA"/>
</dbReference>
<dbReference type="SUPFAM" id="SSF53850">
    <property type="entry name" value="Periplasmic binding protein-like II"/>
    <property type="match status" value="1"/>
</dbReference>
<feature type="domain" description="Solute-binding protein family 3/N-terminal" evidence="1">
    <location>
        <begin position="23"/>
        <end position="230"/>
    </location>
</feature>
<gene>
    <name evidence="2" type="ORF">GCM10007876_32910</name>
</gene>
<dbReference type="Pfam" id="PF00497">
    <property type="entry name" value="SBP_bac_3"/>
    <property type="match status" value="1"/>
</dbReference>
<reference evidence="2" key="2">
    <citation type="submission" date="2023-01" db="EMBL/GenBank/DDBJ databases">
        <title>Draft genome sequence of Litoribrevibacter albus strain NBRC 110071.</title>
        <authorList>
            <person name="Sun Q."/>
            <person name="Mori K."/>
        </authorList>
    </citation>
    <scope>NUCLEOTIDE SEQUENCE</scope>
    <source>
        <strain evidence="2">NBRC 110071</strain>
    </source>
</reference>
<evidence type="ECO:0000313" key="2">
    <source>
        <dbReference type="EMBL" id="GLQ32812.1"/>
    </source>
</evidence>
<sequence length="230" mass="26263">MLMQDSQPKYFLPEEPASDASPSRPIGLCVEIYQALKRRLEEQQITATISSKFLPIKRILKRVEQNPSELFCGAGRNAKREARFIYSKTVVYNVSNVVAAHRSFDKTVNGFEDIQNQQLTVGALYGTSSAGFVKKQVGVPVNDSFLNLETGLQAVANQRIPLFYYHDLGLNFLIKDWQLPLKVLPHKFRTVPQWIIYSKSIDPGLLRHIESALEGMEQDGEIKEIWRNYF</sequence>
<protein>
    <recommendedName>
        <fullName evidence="1">Solute-binding protein family 3/N-terminal domain-containing protein</fullName>
    </recommendedName>
</protein>
<dbReference type="AlphaFoldDB" id="A0AA37SB85"/>
<dbReference type="Gene3D" id="3.40.190.10">
    <property type="entry name" value="Periplasmic binding protein-like II"/>
    <property type="match status" value="2"/>
</dbReference>
<organism evidence="2 3">
    <name type="scientific">Litoribrevibacter albus</name>
    <dbReference type="NCBI Taxonomy" id="1473156"/>
    <lineage>
        <taxon>Bacteria</taxon>
        <taxon>Pseudomonadati</taxon>
        <taxon>Pseudomonadota</taxon>
        <taxon>Gammaproteobacteria</taxon>
        <taxon>Oceanospirillales</taxon>
        <taxon>Oceanospirillaceae</taxon>
        <taxon>Litoribrevibacter</taxon>
    </lineage>
</organism>
<comment type="caution">
    <text evidence="2">The sequence shown here is derived from an EMBL/GenBank/DDBJ whole genome shotgun (WGS) entry which is preliminary data.</text>
</comment>
<accession>A0AA37SB85</accession>
<name>A0AA37SB85_9GAMM</name>
<proteinExistence type="predicted"/>
<dbReference type="Proteomes" id="UP001161389">
    <property type="component" value="Unassembled WGS sequence"/>
</dbReference>
<evidence type="ECO:0000259" key="1">
    <source>
        <dbReference type="Pfam" id="PF00497"/>
    </source>
</evidence>
<dbReference type="InterPro" id="IPR001638">
    <property type="entry name" value="Solute-binding_3/MltF_N"/>
</dbReference>
<keyword evidence="3" id="KW-1185">Reference proteome</keyword>
<evidence type="ECO:0000313" key="3">
    <source>
        <dbReference type="Proteomes" id="UP001161389"/>
    </source>
</evidence>
<reference evidence="2" key="1">
    <citation type="journal article" date="2014" name="Int. J. Syst. Evol. Microbiol.">
        <title>Complete genome sequence of Corynebacterium casei LMG S-19264T (=DSM 44701T), isolated from a smear-ripened cheese.</title>
        <authorList>
            <consortium name="US DOE Joint Genome Institute (JGI-PGF)"/>
            <person name="Walter F."/>
            <person name="Albersmeier A."/>
            <person name="Kalinowski J."/>
            <person name="Ruckert C."/>
        </authorList>
    </citation>
    <scope>NUCLEOTIDE SEQUENCE</scope>
    <source>
        <strain evidence="2">NBRC 110071</strain>
    </source>
</reference>